<organism evidence="2 3">
    <name type="scientific">Lysobacter antibioticus</name>
    <dbReference type="NCBI Taxonomy" id="84531"/>
    <lineage>
        <taxon>Bacteria</taxon>
        <taxon>Pseudomonadati</taxon>
        <taxon>Pseudomonadota</taxon>
        <taxon>Gammaproteobacteria</taxon>
        <taxon>Lysobacterales</taxon>
        <taxon>Lysobacteraceae</taxon>
        <taxon>Lysobacter</taxon>
    </lineage>
</organism>
<dbReference type="STRING" id="84531.LA76x_1535"/>
<evidence type="ECO:0000259" key="1">
    <source>
        <dbReference type="PROSITE" id="PS51186"/>
    </source>
</evidence>
<dbReference type="PANTHER" id="PTHR43233:SF1">
    <property type="entry name" value="FAMILY N-ACETYLTRANSFERASE, PUTATIVE (AFU_ORTHOLOGUE AFUA_6G03350)-RELATED"/>
    <property type="match status" value="1"/>
</dbReference>
<evidence type="ECO:0000313" key="2">
    <source>
        <dbReference type="EMBL" id="ALN79691.1"/>
    </source>
</evidence>
<dbReference type="AlphaFoldDB" id="A0A0S2DTY1"/>
<feature type="domain" description="N-acetyltransferase" evidence="1">
    <location>
        <begin position="5"/>
        <end position="141"/>
    </location>
</feature>
<dbReference type="Pfam" id="PF13673">
    <property type="entry name" value="Acetyltransf_10"/>
    <property type="match status" value="1"/>
</dbReference>
<keyword evidence="3" id="KW-1185">Reference proteome</keyword>
<gene>
    <name evidence="2" type="ORF">LA76x_1535</name>
</gene>
<dbReference type="InterPro" id="IPR053144">
    <property type="entry name" value="Acetyltransferase_Butenolide"/>
</dbReference>
<accession>A0A0S2DTY1</accession>
<dbReference type="GO" id="GO:0016747">
    <property type="term" value="F:acyltransferase activity, transferring groups other than amino-acyl groups"/>
    <property type="evidence" value="ECO:0007669"/>
    <property type="project" value="InterPro"/>
</dbReference>
<proteinExistence type="predicted"/>
<dbReference type="CDD" id="cd04301">
    <property type="entry name" value="NAT_SF"/>
    <property type="match status" value="1"/>
</dbReference>
<name>A0A0S2DTY1_LYSAN</name>
<dbReference type="Gene3D" id="3.40.630.30">
    <property type="match status" value="1"/>
</dbReference>
<reference evidence="2 3" key="1">
    <citation type="journal article" date="2015" name="BMC Genomics">
        <title>Comparative genomics and metabolic profiling of the genus Lysobacter.</title>
        <authorList>
            <person name="de Bruijn I."/>
            <person name="Cheng X."/>
            <person name="de Jager V."/>
            <person name="Exposito R.G."/>
            <person name="Watrous J."/>
            <person name="Patel N."/>
            <person name="Postma J."/>
            <person name="Dorrestein P.C."/>
            <person name="Kobayashi D."/>
            <person name="Raaijmakers J.M."/>
        </authorList>
    </citation>
    <scope>NUCLEOTIDE SEQUENCE [LARGE SCALE GENOMIC DNA]</scope>
    <source>
        <strain evidence="2 3">76</strain>
    </source>
</reference>
<dbReference type="eggNOG" id="COG0456">
    <property type="taxonomic scope" value="Bacteria"/>
</dbReference>
<dbReference type="Proteomes" id="UP000060787">
    <property type="component" value="Chromosome"/>
</dbReference>
<dbReference type="OrthoDB" id="9775804at2"/>
<dbReference type="KEGG" id="lab:LA76x_1535"/>
<keyword evidence="2" id="KW-0808">Transferase</keyword>
<sequence>MAEPIHIVYAREATIEVAEFRQVLERSGLGTIRPVADEPRLQAMLSAANLIVTARLDRADATLVGVARCVTDFSWCCYLSELAVSASAQGLGIGKGLLDEVRRQVGPSVSVILASVPDAVGFYERAGMARMPDTFWYKREH</sequence>
<protein>
    <submittedName>
        <fullName evidence="2">Acetyltransferase family protein</fullName>
    </submittedName>
</protein>
<dbReference type="PROSITE" id="PS51186">
    <property type="entry name" value="GNAT"/>
    <property type="match status" value="1"/>
</dbReference>
<dbReference type="KEGG" id="laq:GLA29479_740"/>
<dbReference type="InterPro" id="IPR016181">
    <property type="entry name" value="Acyl_CoA_acyltransferase"/>
</dbReference>
<dbReference type="PANTHER" id="PTHR43233">
    <property type="entry name" value="FAMILY N-ACETYLTRANSFERASE, PUTATIVE (AFU_ORTHOLOGUE AFUA_6G03350)-RELATED"/>
    <property type="match status" value="1"/>
</dbReference>
<dbReference type="EMBL" id="CP011129">
    <property type="protein sequence ID" value="ALN79691.1"/>
    <property type="molecule type" value="Genomic_DNA"/>
</dbReference>
<dbReference type="InterPro" id="IPR000182">
    <property type="entry name" value="GNAT_dom"/>
</dbReference>
<evidence type="ECO:0000313" key="3">
    <source>
        <dbReference type="Proteomes" id="UP000060787"/>
    </source>
</evidence>
<dbReference type="SUPFAM" id="SSF55729">
    <property type="entry name" value="Acyl-CoA N-acyltransferases (Nat)"/>
    <property type="match status" value="1"/>
</dbReference>
<dbReference type="PATRIC" id="fig|84531.7.peg.734"/>
<dbReference type="RefSeq" id="WP_057919962.1">
    <property type="nucleotide sequence ID" value="NZ_CP011129.1"/>
</dbReference>